<dbReference type="PANTHER" id="PTHR31839:SF85">
    <property type="entry name" value="AP2_ERF DOMAIN-CONTAINING PROTEIN"/>
    <property type="match status" value="1"/>
</dbReference>
<evidence type="ECO:0000256" key="9">
    <source>
        <dbReference type="SAM" id="MobiDB-lite"/>
    </source>
</evidence>
<organism evidence="11 12">
    <name type="scientific">Artemisia annua</name>
    <name type="common">Sweet wormwood</name>
    <dbReference type="NCBI Taxonomy" id="35608"/>
    <lineage>
        <taxon>Eukaryota</taxon>
        <taxon>Viridiplantae</taxon>
        <taxon>Streptophyta</taxon>
        <taxon>Embryophyta</taxon>
        <taxon>Tracheophyta</taxon>
        <taxon>Spermatophyta</taxon>
        <taxon>Magnoliopsida</taxon>
        <taxon>eudicotyledons</taxon>
        <taxon>Gunneridae</taxon>
        <taxon>Pentapetalae</taxon>
        <taxon>asterids</taxon>
        <taxon>campanulids</taxon>
        <taxon>Asterales</taxon>
        <taxon>Asteraceae</taxon>
        <taxon>Asteroideae</taxon>
        <taxon>Anthemideae</taxon>
        <taxon>Artemisiinae</taxon>
        <taxon>Artemisia</taxon>
    </lineage>
</organism>
<accession>A0A2U1KF46</accession>
<keyword evidence="2" id="KW-0611">Plant defense</keyword>
<sequence length="158" mass="17100">MSKNDTTSPSASFSGKNVKYRGVRQRRSSGKWVSEIREPKSPNRIWLGSFATPEMAAVAYDVAALALKGGDAELNFPDTASSLPIPASNAPRDIQAAAAYEQPLIGGGAFVDEDMIFDMPNVLANMAEGMLLSPPRLDFVSEEMETGNSVDHSDLWNY</sequence>
<evidence type="ECO:0000313" key="11">
    <source>
        <dbReference type="EMBL" id="PWA35389.1"/>
    </source>
</evidence>
<feature type="domain" description="AP2/ERF" evidence="10">
    <location>
        <begin position="19"/>
        <end position="77"/>
    </location>
</feature>
<dbReference type="SMART" id="SM00380">
    <property type="entry name" value="AP2"/>
    <property type="match status" value="1"/>
</dbReference>
<evidence type="ECO:0000256" key="5">
    <source>
        <dbReference type="ARBA" id="ARBA00023159"/>
    </source>
</evidence>
<dbReference type="CDD" id="cd00018">
    <property type="entry name" value="AP2"/>
    <property type="match status" value="1"/>
</dbReference>
<name>A0A2U1KF46_ARTAN</name>
<reference evidence="11 12" key="1">
    <citation type="journal article" date="2018" name="Mol. Plant">
        <title>The genome of Artemisia annua provides insight into the evolution of Asteraceae family and artemisinin biosynthesis.</title>
        <authorList>
            <person name="Shen Q."/>
            <person name="Zhang L."/>
            <person name="Liao Z."/>
            <person name="Wang S."/>
            <person name="Yan T."/>
            <person name="Shi P."/>
            <person name="Liu M."/>
            <person name="Fu X."/>
            <person name="Pan Q."/>
            <person name="Wang Y."/>
            <person name="Lv Z."/>
            <person name="Lu X."/>
            <person name="Zhang F."/>
            <person name="Jiang W."/>
            <person name="Ma Y."/>
            <person name="Chen M."/>
            <person name="Hao X."/>
            <person name="Li L."/>
            <person name="Tang Y."/>
            <person name="Lv G."/>
            <person name="Zhou Y."/>
            <person name="Sun X."/>
            <person name="Brodelius P.E."/>
            <person name="Rose J.K.C."/>
            <person name="Tang K."/>
        </authorList>
    </citation>
    <scope>NUCLEOTIDE SEQUENCE [LARGE SCALE GENOMIC DNA]</scope>
    <source>
        <strain evidence="12">cv. Huhao1</strain>
        <tissue evidence="11">Leaf</tissue>
    </source>
</reference>
<dbReference type="AlphaFoldDB" id="A0A2U1KF46"/>
<proteinExistence type="inferred from homology"/>
<evidence type="ECO:0000313" key="12">
    <source>
        <dbReference type="Proteomes" id="UP000245207"/>
    </source>
</evidence>
<dbReference type="FunFam" id="3.30.730.10:FF:000001">
    <property type="entry name" value="Ethylene-responsive transcription factor 2"/>
    <property type="match status" value="1"/>
</dbReference>
<keyword evidence="6" id="KW-0804">Transcription</keyword>
<dbReference type="GO" id="GO:0005634">
    <property type="term" value="C:nucleus"/>
    <property type="evidence" value="ECO:0007669"/>
    <property type="project" value="UniProtKB-SubCell"/>
</dbReference>
<evidence type="ECO:0000256" key="3">
    <source>
        <dbReference type="ARBA" id="ARBA00023015"/>
    </source>
</evidence>
<feature type="region of interest" description="Disordered" evidence="9">
    <location>
        <begin position="1"/>
        <end position="35"/>
    </location>
</feature>
<keyword evidence="4 11" id="KW-0238">DNA-binding</keyword>
<dbReference type="PROSITE" id="PS51032">
    <property type="entry name" value="AP2_ERF"/>
    <property type="match status" value="1"/>
</dbReference>
<dbReference type="InterPro" id="IPR001471">
    <property type="entry name" value="AP2/ERF_dom"/>
</dbReference>
<dbReference type="InterPro" id="IPR016177">
    <property type="entry name" value="DNA-bd_dom_sf"/>
</dbReference>
<evidence type="ECO:0000256" key="1">
    <source>
        <dbReference type="ARBA" id="ARBA00004123"/>
    </source>
</evidence>
<dbReference type="OrthoDB" id="1932364at2759"/>
<evidence type="ECO:0000256" key="6">
    <source>
        <dbReference type="ARBA" id="ARBA00023163"/>
    </source>
</evidence>
<evidence type="ECO:0000256" key="2">
    <source>
        <dbReference type="ARBA" id="ARBA00022821"/>
    </source>
</evidence>
<dbReference type="PANTHER" id="PTHR31839">
    <property type="entry name" value="DEHYDRATION-RESPONSIVE ELEMENT-BINDING PROTEIN 1D"/>
    <property type="match status" value="1"/>
</dbReference>
<gene>
    <name evidence="11" type="ORF">CTI12_AA601760</name>
</gene>
<keyword evidence="12" id="KW-1185">Reference proteome</keyword>
<dbReference type="InterPro" id="IPR036955">
    <property type="entry name" value="AP2/ERF_dom_sf"/>
</dbReference>
<keyword evidence="7" id="KW-0539">Nucleus</keyword>
<dbReference type="GO" id="GO:0003700">
    <property type="term" value="F:DNA-binding transcription factor activity"/>
    <property type="evidence" value="ECO:0007669"/>
    <property type="project" value="InterPro"/>
</dbReference>
<dbReference type="GO" id="GO:0003677">
    <property type="term" value="F:DNA binding"/>
    <property type="evidence" value="ECO:0007669"/>
    <property type="project" value="UniProtKB-KW"/>
</dbReference>
<dbReference type="Pfam" id="PF00847">
    <property type="entry name" value="AP2"/>
    <property type="match status" value="1"/>
</dbReference>
<dbReference type="Proteomes" id="UP000245207">
    <property type="component" value="Unassembled WGS sequence"/>
</dbReference>
<dbReference type="SUPFAM" id="SSF54171">
    <property type="entry name" value="DNA-binding domain"/>
    <property type="match status" value="1"/>
</dbReference>
<evidence type="ECO:0000256" key="7">
    <source>
        <dbReference type="ARBA" id="ARBA00023242"/>
    </source>
</evidence>
<evidence type="ECO:0000256" key="4">
    <source>
        <dbReference type="ARBA" id="ARBA00023125"/>
    </source>
</evidence>
<dbReference type="Gene3D" id="3.30.730.10">
    <property type="entry name" value="AP2/ERF domain"/>
    <property type="match status" value="1"/>
</dbReference>
<evidence type="ECO:0000256" key="8">
    <source>
        <dbReference type="ARBA" id="ARBA00024343"/>
    </source>
</evidence>
<keyword evidence="3" id="KW-0805">Transcription regulation</keyword>
<feature type="compositionally biased region" description="Polar residues" evidence="9">
    <location>
        <begin position="1"/>
        <end position="15"/>
    </location>
</feature>
<comment type="caution">
    <text evidence="11">The sequence shown here is derived from an EMBL/GenBank/DDBJ whole genome shotgun (WGS) entry which is preliminary data.</text>
</comment>
<dbReference type="EMBL" id="PKPP01020101">
    <property type="protein sequence ID" value="PWA35389.1"/>
    <property type="molecule type" value="Genomic_DNA"/>
</dbReference>
<evidence type="ECO:0000259" key="10">
    <source>
        <dbReference type="PROSITE" id="PS51032"/>
    </source>
</evidence>
<keyword evidence="5" id="KW-0010">Activator</keyword>
<dbReference type="STRING" id="35608.A0A2U1KF46"/>
<dbReference type="InterPro" id="IPR045277">
    <property type="entry name" value="DRE1A-I"/>
</dbReference>
<dbReference type="GO" id="GO:0006952">
    <property type="term" value="P:defense response"/>
    <property type="evidence" value="ECO:0007669"/>
    <property type="project" value="UniProtKB-KW"/>
</dbReference>
<protein>
    <submittedName>
        <fullName evidence="11">Integrase-type DNA-binding superfamily protein</fullName>
    </submittedName>
</protein>
<dbReference type="PRINTS" id="PR00367">
    <property type="entry name" value="ETHRSPELEMNT"/>
</dbReference>
<feature type="compositionally biased region" description="Basic residues" evidence="9">
    <location>
        <begin position="18"/>
        <end position="29"/>
    </location>
</feature>
<comment type="similarity">
    <text evidence="8">Belongs to the AP2/ERF transcription factor family. ERF subfamily.</text>
</comment>
<comment type="subcellular location">
    <subcellularLocation>
        <location evidence="1">Nucleus</location>
    </subcellularLocation>
</comment>